<organism evidence="2 3">
    <name type="scientific">Mycena venus</name>
    <dbReference type="NCBI Taxonomy" id="2733690"/>
    <lineage>
        <taxon>Eukaryota</taxon>
        <taxon>Fungi</taxon>
        <taxon>Dikarya</taxon>
        <taxon>Basidiomycota</taxon>
        <taxon>Agaricomycotina</taxon>
        <taxon>Agaricomycetes</taxon>
        <taxon>Agaricomycetidae</taxon>
        <taxon>Agaricales</taxon>
        <taxon>Marasmiineae</taxon>
        <taxon>Mycenaceae</taxon>
        <taxon>Mycena</taxon>
    </lineage>
</organism>
<feature type="region of interest" description="Disordered" evidence="1">
    <location>
        <begin position="83"/>
        <end position="103"/>
    </location>
</feature>
<feature type="region of interest" description="Disordered" evidence="1">
    <location>
        <begin position="266"/>
        <end position="341"/>
    </location>
</feature>
<dbReference type="OrthoDB" id="3068602at2759"/>
<feature type="compositionally biased region" description="Acidic residues" evidence="1">
    <location>
        <begin position="330"/>
        <end position="341"/>
    </location>
</feature>
<proteinExistence type="predicted"/>
<sequence length="341" mass="38192">MSPPHRPIGLFYLQRHSGLVCMEHGRRSRPRNPRLVPYFNRQGQLIGMVRVPPNNYQEVPQSAMHRPSPNNDIPDMDAGLLRASSRRSRSSVSQSVSSTPVNITPQTWDGWPDGQFQCQFLPQQVTDTSQLAIHWVCEALPGHRGSPTALTWQKGKEIHRRCIGVLECSSRSCSFNLQVAPAARGVDLHRQLQKTCLCGEAIRLRSCGIEYSTYLYRGGAFFMNSGNHNHPQYTHSLTYRSREPWEFEEYVVKRPISLSDPLHASYASASSTSSGSDPEWGGIQELNDNSDSSEKTVSDREPDVAPEGESTGQSVDNELKDLDFLAQQELLEDPEADLAED</sequence>
<feature type="compositionally biased region" description="Basic and acidic residues" evidence="1">
    <location>
        <begin position="292"/>
        <end position="303"/>
    </location>
</feature>
<dbReference type="AlphaFoldDB" id="A0A8H7CVK1"/>
<keyword evidence="3" id="KW-1185">Reference proteome</keyword>
<dbReference type="Proteomes" id="UP000620124">
    <property type="component" value="Unassembled WGS sequence"/>
</dbReference>
<protein>
    <submittedName>
        <fullName evidence="2">PHD-type domain-containing protein</fullName>
    </submittedName>
</protein>
<comment type="caution">
    <text evidence="2">The sequence shown here is derived from an EMBL/GenBank/DDBJ whole genome shotgun (WGS) entry which is preliminary data.</text>
</comment>
<evidence type="ECO:0000313" key="3">
    <source>
        <dbReference type="Proteomes" id="UP000620124"/>
    </source>
</evidence>
<dbReference type="EMBL" id="JACAZI010000009">
    <property type="protein sequence ID" value="KAF7351910.1"/>
    <property type="molecule type" value="Genomic_DNA"/>
</dbReference>
<name>A0A8H7CVK1_9AGAR</name>
<evidence type="ECO:0000313" key="2">
    <source>
        <dbReference type="EMBL" id="KAF7351910.1"/>
    </source>
</evidence>
<accession>A0A8H7CVK1</accession>
<gene>
    <name evidence="2" type="ORF">MVEN_01152700</name>
</gene>
<evidence type="ECO:0000256" key="1">
    <source>
        <dbReference type="SAM" id="MobiDB-lite"/>
    </source>
</evidence>
<reference evidence="2" key="1">
    <citation type="submission" date="2020-05" db="EMBL/GenBank/DDBJ databases">
        <title>Mycena genomes resolve the evolution of fungal bioluminescence.</title>
        <authorList>
            <person name="Tsai I.J."/>
        </authorList>
    </citation>
    <scope>NUCLEOTIDE SEQUENCE</scope>
    <source>
        <strain evidence="2">CCC161011</strain>
    </source>
</reference>
<feature type="compositionally biased region" description="Low complexity" evidence="1">
    <location>
        <begin position="266"/>
        <end position="276"/>
    </location>
</feature>